<dbReference type="Proteomes" id="UP000011724">
    <property type="component" value="Chromosome"/>
</dbReference>
<protein>
    <submittedName>
        <fullName evidence="1">Uncharacterized protein</fullName>
    </submittedName>
</protein>
<keyword evidence="2" id="KW-1185">Reference proteome</keyword>
<evidence type="ECO:0000313" key="2">
    <source>
        <dbReference type="Proteomes" id="UP000011724"/>
    </source>
</evidence>
<dbReference type="AlphaFoldDB" id="M1WKL4"/>
<accession>M1WKL4</accession>
<gene>
    <name evidence="1" type="ordered locus">BN4_12571</name>
</gene>
<proteinExistence type="predicted"/>
<name>M1WKL4_PSEP2</name>
<reference evidence="2" key="2">
    <citation type="journal article" date="2013" name="Stand. Genomic Sci.">
        <title>Complete genome sequence of Desulfocapsa sulfexigens, a marine deltaproteobacterium specialized in disproportionating inorganic sulfur compounds.</title>
        <authorList>
            <person name="Finster K.W."/>
            <person name="Kjeldsen K.U."/>
            <person name="Kube M."/>
            <person name="Reinhardt R."/>
            <person name="Mussmann M."/>
            <person name="Amann R."/>
            <person name="Schreiber L."/>
        </authorList>
    </citation>
    <scope>NUCLEOTIDE SEQUENCE [LARGE SCALE GENOMIC DNA]</scope>
    <source>
        <strain evidence="2">DSM 10523 / SB164P1</strain>
    </source>
</reference>
<dbReference type="EMBL" id="FO203427">
    <property type="protein sequence ID" value="CCH49806.1"/>
    <property type="molecule type" value="Genomic_DNA"/>
</dbReference>
<organism evidence="1 2">
    <name type="scientific">Pseudodesulfovibrio piezophilus (strain DSM 21447 / JCM 15486 / C1TLV30)</name>
    <name type="common">Desulfovibrio piezophilus</name>
    <dbReference type="NCBI Taxonomy" id="1322246"/>
    <lineage>
        <taxon>Bacteria</taxon>
        <taxon>Pseudomonadati</taxon>
        <taxon>Thermodesulfobacteriota</taxon>
        <taxon>Desulfovibrionia</taxon>
        <taxon>Desulfovibrionales</taxon>
        <taxon>Desulfovibrionaceae</taxon>
    </lineage>
</organism>
<dbReference type="HOGENOM" id="CLU_2648614_0_0_7"/>
<reference evidence="1 2" key="1">
    <citation type="journal article" date="2013" name="PLoS ONE">
        <title>The first genomic and proteomic characterization of a deep-sea sulfate reducer: insights into the piezophilic lifestyle of Desulfovibrio piezophilus.</title>
        <authorList>
            <person name="Pradel N."/>
            <person name="Ji B."/>
            <person name="Gimenez G."/>
            <person name="Talla E."/>
            <person name="Lenoble P."/>
            <person name="Garel M."/>
            <person name="Tamburini C."/>
            <person name="Fourquet P."/>
            <person name="Lebrun R."/>
            <person name="Bertin P."/>
            <person name="Denis Y."/>
            <person name="Pophillat M."/>
            <person name="Barbe V."/>
            <person name="Ollivier B."/>
            <person name="Dolla A."/>
        </authorList>
    </citation>
    <scope>NUCLEOTIDE SEQUENCE [LARGE SCALE GENOMIC DNA]</scope>
    <source>
        <strain evidence="2">DSM 10523 / SB164P1</strain>
    </source>
</reference>
<dbReference type="KEGG" id="dpi:BN4_12571"/>
<evidence type="ECO:0000313" key="1">
    <source>
        <dbReference type="EMBL" id="CCH49806.1"/>
    </source>
</evidence>
<sequence>MRSIYAVVFRIRLEGYLKAKQFQRVTWHRISLLFQFVLDFPQKRINARLDVVPFVQLGLDFLPQALVFFLQILDFI</sequence>